<keyword evidence="3" id="KW-1185">Reference proteome</keyword>
<dbReference type="EMBL" id="ABVL01000005">
    <property type="protein sequence ID" value="EDY20430.1"/>
    <property type="molecule type" value="Genomic_DNA"/>
</dbReference>
<dbReference type="eggNOG" id="COG1592">
    <property type="taxonomic scope" value="Bacteria"/>
</dbReference>
<dbReference type="STRING" id="497964.CfE428DRAFT_2354"/>
<evidence type="ECO:0000259" key="1">
    <source>
        <dbReference type="PROSITE" id="PS51186"/>
    </source>
</evidence>
<dbReference type="eggNOG" id="COG0456">
    <property type="taxonomic scope" value="Bacteria"/>
</dbReference>
<sequence>MKHLCPVCGWPELNAPPYDEARNGSFEICPCCGVEFGYDDAARGQTLEQTRARWIAGGMKWWSTSRPEPKNWDATRQLARAASANDPASAGPLVAMVGDRCEEIEADFTAERMQGIWDREGNPHGIDIRPFGSARAFLASGLSAMRMFNRVLNFRHDEVIHLEAILAYYSAGGISPEFEIHPHDGCEMVFEHLAAHGFRQTGFHAAFVGVSLSPQAIPGHIVVKPVRTPMEFESFLDAYLRGWKVDPLYLPGARANMEFWQRCPHWRLYLAEMDGVVAGVGIVFLQKGAAYLTNAVVLDEFRRRGIQSALIAARVRDAAAAGCQTIYAHAAWDSANHRNLLRSGLQLCYTKALWGRAG</sequence>
<accession>B4D0B6</accession>
<evidence type="ECO:0000313" key="2">
    <source>
        <dbReference type="EMBL" id="EDY20430.1"/>
    </source>
</evidence>
<dbReference type="GO" id="GO:0016747">
    <property type="term" value="F:acyltransferase activity, transferring groups other than amino-acyl groups"/>
    <property type="evidence" value="ECO:0007669"/>
    <property type="project" value="InterPro"/>
</dbReference>
<protein>
    <submittedName>
        <fullName evidence="2">GCN5-related N-acetyltransferase</fullName>
    </submittedName>
</protein>
<dbReference type="AlphaFoldDB" id="B4D0B6"/>
<feature type="domain" description="N-acetyltransferase" evidence="1">
    <location>
        <begin position="221"/>
        <end position="358"/>
    </location>
</feature>
<proteinExistence type="predicted"/>
<reference evidence="2 3" key="1">
    <citation type="journal article" date="2011" name="J. Bacteriol.">
        <title>Genome sequence of Chthoniobacter flavus Ellin428, an aerobic heterotrophic soil bacterium.</title>
        <authorList>
            <person name="Kant R."/>
            <person name="van Passel M.W."/>
            <person name="Palva A."/>
            <person name="Lucas S."/>
            <person name="Lapidus A."/>
            <person name="Glavina Del Rio T."/>
            <person name="Dalin E."/>
            <person name="Tice H."/>
            <person name="Bruce D."/>
            <person name="Goodwin L."/>
            <person name="Pitluck S."/>
            <person name="Larimer F.W."/>
            <person name="Land M.L."/>
            <person name="Hauser L."/>
            <person name="Sangwan P."/>
            <person name="de Vos W.M."/>
            <person name="Janssen P.H."/>
            <person name="Smidt H."/>
        </authorList>
    </citation>
    <scope>NUCLEOTIDE SEQUENCE [LARGE SCALE GENOMIC DNA]</scope>
    <source>
        <strain evidence="2 3">Ellin428</strain>
    </source>
</reference>
<dbReference type="PROSITE" id="PS51186">
    <property type="entry name" value="GNAT"/>
    <property type="match status" value="1"/>
</dbReference>
<organism evidence="2 3">
    <name type="scientific">Chthoniobacter flavus Ellin428</name>
    <dbReference type="NCBI Taxonomy" id="497964"/>
    <lineage>
        <taxon>Bacteria</taxon>
        <taxon>Pseudomonadati</taxon>
        <taxon>Verrucomicrobiota</taxon>
        <taxon>Spartobacteria</taxon>
        <taxon>Chthoniobacterales</taxon>
        <taxon>Chthoniobacteraceae</taxon>
        <taxon>Chthoniobacter</taxon>
    </lineage>
</organism>
<dbReference type="Gene3D" id="3.40.630.30">
    <property type="match status" value="1"/>
</dbReference>
<dbReference type="CDD" id="cd04301">
    <property type="entry name" value="NAT_SF"/>
    <property type="match status" value="1"/>
</dbReference>
<comment type="caution">
    <text evidence="2">The sequence shown here is derived from an EMBL/GenBank/DDBJ whole genome shotgun (WGS) entry which is preliminary data.</text>
</comment>
<dbReference type="Pfam" id="PF00583">
    <property type="entry name" value="Acetyltransf_1"/>
    <property type="match status" value="1"/>
</dbReference>
<dbReference type="InterPro" id="IPR000182">
    <property type="entry name" value="GNAT_dom"/>
</dbReference>
<name>B4D0B6_9BACT</name>
<dbReference type="SUPFAM" id="SSF55729">
    <property type="entry name" value="Acyl-CoA N-acyltransferases (Nat)"/>
    <property type="match status" value="1"/>
</dbReference>
<dbReference type="InterPro" id="IPR016181">
    <property type="entry name" value="Acyl_CoA_acyltransferase"/>
</dbReference>
<dbReference type="RefSeq" id="WP_006979679.1">
    <property type="nucleotide sequence ID" value="NZ_ABVL01000005.1"/>
</dbReference>
<evidence type="ECO:0000313" key="3">
    <source>
        <dbReference type="Proteomes" id="UP000005824"/>
    </source>
</evidence>
<dbReference type="Proteomes" id="UP000005824">
    <property type="component" value="Unassembled WGS sequence"/>
</dbReference>
<keyword evidence="2" id="KW-0808">Transferase</keyword>
<dbReference type="InParanoid" id="B4D0B6"/>
<gene>
    <name evidence="2" type="ORF">CfE428DRAFT_2354</name>
</gene>